<dbReference type="FunFam" id="3.40.50.720:FF:000084">
    <property type="entry name" value="Short-chain dehydrogenase reductase"/>
    <property type="match status" value="1"/>
</dbReference>
<dbReference type="OrthoDB" id="1393670at2759"/>
<dbReference type="EMBL" id="KB007979">
    <property type="protein sequence ID" value="ELR16973.1"/>
    <property type="molecule type" value="Genomic_DNA"/>
</dbReference>
<dbReference type="RefSeq" id="XP_004338986.1">
    <property type="nucleotide sequence ID" value="XM_004338938.1"/>
</dbReference>
<keyword evidence="2" id="KW-0560">Oxidoreductase</keyword>
<keyword evidence="4" id="KW-1185">Reference proteome</keyword>
<dbReference type="AlphaFoldDB" id="L8GWK3"/>
<protein>
    <submittedName>
        <fullName evidence="3">Reductase</fullName>
    </submittedName>
</protein>
<evidence type="ECO:0000313" key="4">
    <source>
        <dbReference type="Proteomes" id="UP000011083"/>
    </source>
</evidence>
<dbReference type="STRING" id="1257118.L8GWK3"/>
<dbReference type="Pfam" id="PF13561">
    <property type="entry name" value="adh_short_C2"/>
    <property type="match status" value="1"/>
</dbReference>
<accession>L8GWK3</accession>
<dbReference type="PANTHER" id="PTHR43639:SF1">
    <property type="entry name" value="SHORT-CHAIN DEHYDROGENASE_REDUCTASE FAMILY PROTEIN"/>
    <property type="match status" value="1"/>
</dbReference>
<dbReference type="KEGG" id="acan:ACA1_128800"/>
<evidence type="ECO:0000313" key="3">
    <source>
        <dbReference type="EMBL" id="ELR16973.1"/>
    </source>
</evidence>
<evidence type="ECO:0000256" key="2">
    <source>
        <dbReference type="ARBA" id="ARBA00023002"/>
    </source>
</evidence>
<dbReference type="SUPFAM" id="SSF51735">
    <property type="entry name" value="NAD(P)-binding Rossmann-fold domains"/>
    <property type="match status" value="1"/>
</dbReference>
<dbReference type="InterPro" id="IPR002347">
    <property type="entry name" value="SDR_fam"/>
</dbReference>
<dbReference type="NCBIfam" id="NF005559">
    <property type="entry name" value="PRK07231.1"/>
    <property type="match status" value="1"/>
</dbReference>
<dbReference type="Gene3D" id="3.40.50.720">
    <property type="entry name" value="NAD(P)-binding Rossmann-like Domain"/>
    <property type="match status" value="1"/>
</dbReference>
<dbReference type="GeneID" id="14917664"/>
<sequence length="259" mass="26676">MSAPSATTQQRILEGKVAIVTGASRGIGAAIAKRLAADGALVAVNYAKSSDAAATVVKEIKAAGGEAHAFQADVASKEQIFRLVEEVVRHWGRLDILVNNAATPGVASAVEDVTEDVLENVLATNFKGPLWGIQAASKVLKSGGSIINITSIASRGWPDLSVYGATKAAVQTLSITAAKELGPRGIRVNSVAPGVIPTDMSRGAFPPGGYEQMEAQTKQLTPLEHRVGTVEELANVVAFLAGPEASWVTAQTIDVAGGA</sequence>
<dbReference type="InterPro" id="IPR036291">
    <property type="entry name" value="NAD(P)-bd_dom_sf"/>
</dbReference>
<dbReference type="PANTHER" id="PTHR43639">
    <property type="entry name" value="OXIDOREDUCTASE, SHORT-CHAIN DEHYDROGENASE/REDUCTASE FAMILY (AFU_ORTHOLOGUE AFUA_5G02870)"/>
    <property type="match status" value="1"/>
</dbReference>
<reference evidence="3 4" key="1">
    <citation type="journal article" date="2013" name="Genome Biol.">
        <title>Genome of Acanthamoeba castellanii highlights extensive lateral gene transfer and early evolution of tyrosine kinase signaling.</title>
        <authorList>
            <person name="Clarke M."/>
            <person name="Lohan A.J."/>
            <person name="Liu B."/>
            <person name="Lagkouvardos I."/>
            <person name="Roy S."/>
            <person name="Zafar N."/>
            <person name="Bertelli C."/>
            <person name="Schilde C."/>
            <person name="Kianianmomeni A."/>
            <person name="Burglin T.R."/>
            <person name="Frech C."/>
            <person name="Turcotte B."/>
            <person name="Kopec K.O."/>
            <person name="Synnott J.M."/>
            <person name="Choo C."/>
            <person name="Paponov I."/>
            <person name="Finkler A."/>
            <person name="Soon Heng Tan C."/>
            <person name="Hutchins A.P."/>
            <person name="Weinmeier T."/>
            <person name="Rattei T."/>
            <person name="Chu J.S."/>
            <person name="Gimenez G."/>
            <person name="Irimia M."/>
            <person name="Rigden D.J."/>
            <person name="Fitzpatrick D.A."/>
            <person name="Lorenzo-Morales J."/>
            <person name="Bateman A."/>
            <person name="Chiu C.H."/>
            <person name="Tang P."/>
            <person name="Hegemann P."/>
            <person name="Fromm H."/>
            <person name="Raoult D."/>
            <person name="Greub G."/>
            <person name="Miranda-Saavedra D."/>
            <person name="Chen N."/>
            <person name="Nash P."/>
            <person name="Ginger M.L."/>
            <person name="Horn M."/>
            <person name="Schaap P."/>
            <person name="Caler L."/>
            <person name="Loftus B."/>
        </authorList>
    </citation>
    <scope>NUCLEOTIDE SEQUENCE [LARGE SCALE GENOMIC DNA]</scope>
    <source>
        <strain evidence="3 4">Neff</strain>
    </source>
</reference>
<organism evidence="3 4">
    <name type="scientific">Acanthamoeba castellanii (strain ATCC 30010 / Neff)</name>
    <dbReference type="NCBI Taxonomy" id="1257118"/>
    <lineage>
        <taxon>Eukaryota</taxon>
        <taxon>Amoebozoa</taxon>
        <taxon>Discosea</taxon>
        <taxon>Longamoebia</taxon>
        <taxon>Centramoebida</taxon>
        <taxon>Acanthamoebidae</taxon>
        <taxon>Acanthamoeba</taxon>
    </lineage>
</organism>
<name>L8GWK3_ACACF</name>
<dbReference type="PRINTS" id="PR00080">
    <property type="entry name" value="SDRFAMILY"/>
</dbReference>
<proteinExistence type="inferred from homology"/>
<dbReference type="PRINTS" id="PR00081">
    <property type="entry name" value="GDHRDH"/>
</dbReference>
<dbReference type="OMA" id="FCDPLTM"/>
<dbReference type="Proteomes" id="UP000011083">
    <property type="component" value="Unassembled WGS sequence"/>
</dbReference>
<dbReference type="GO" id="GO:0016491">
    <property type="term" value="F:oxidoreductase activity"/>
    <property type="evidence" value="ECO:0007669"/>
    <property type="project" value="UniProtKB-KW"/>
</dbReference>
<dbReference type="VEuPathDB" id="AmoebaDB:ACA1_128800"/>
<evidence type="ECO:0000256" key="1">
    <source>
        <dbReference type="ARBA" id="ARBA00006484"/>
    </source>
</evidence>
<comment type="similarity">
    <text evidence="1">Belongs to the short-chain dehydrogenases/reductases (SDR) family.</text>
</comment>
<gene>
    <name evidence="3" type="ORF">ACA1_128800</name>
</gene>